<reference evidence="2 3" key="1">
    <citation type="journal article" date="2017" name="Virus Genes">
        <title>Characterization of Eptesipoxvirus, a novel poxvirus from a microchiropteran bat.</title>
        <authorList>
            <person name="Tu S.L."/>
            <person name="Nakazawa Y."/>
            <person name="Gao J."/>
            <person name="Wilkins K."/>
            <person name="Gallardo-Romero N."/>
            <person name="Li Y."/>
            <person name="Emerson G.L."/>
            <person name="Carroll D.S."/>
            <person name="Upton C."/>
        </authorList>
    </citation>
    <scope>NUCLEOTIDE SEQUENCE [LARGE SCALE GENOMIC DNA]</scope>
    <source>
        <strain evidence="2 3">Washington</strain>
    </source>
</reference>
<evidence type="ECO:0000313" key="3">
    <source>
        <dbReference type="Proteomes" id="UP000217428"/>
    </source>
</evidence>
<dbReference type="InterPro" id="IPR043018">
    <property type="entry name" value="Poxvirus_sf"/>
</dbReference>
<organism evidence="2 3">
    <name type="scientific">Eptesipox virus</name>
    <dbReference type="NCBI Taxonomy" id="1329402"/>
    <lineage>
        <taxon>Viruses</taxon>
        <taxon>Varidnaviria</taxon>
        <taxon>Bamfordvirae</taxon>
        <taxon>Nucleocytoviricota</taxon>
        <taxon>Pokkesviricetes</taxon>
        <taxon>Chitovirales</taxon>
        <taxon>Poxviridae</taxon>
        <taxon>Chordopoxvirinae</taxon>
        <taxon>Vespertilionpoxvirus</taxon>
        <taxon>Vespertilionpoxvirus eptesipox</taxon>
    </lineage>
</organism>
<keyword evidence="3" id="KW-1185">Reference proteome</keyword>
<reference evidence="2" key="2">
    <citation type="submission" date="2017-03" db="EMBL/GenBank/DDBJ databases">
        <authorList>
            <person name="Afonso C.L."/>
            <person name="Miller P.J."/>
            <person name="Scott M.A."/>
            <person name="Spackman E."/>
            <person name="Goraichik I."/>
            <person name="Dimitrov K.M."/>
            <person name="Suarez D.L."/>
            <person name="Swayne D.E."/>
        </authorList>
    </citation>
    <scope>NUCLEOTIDE SEQUENCE</scope>
    <source>
        <strain evidence="2">Washington</strain>
    </source>
</reference>
<protein>
    <submittedName>
        <fullName evidence="2">Uncharacterized protein</fullName>
    </submittedName>
</protein>
<sequence>MELGHEGSYLSKDNINNNNNNIIAIVLEYFIWVSKYDIEIQSKVFKALQTFESDAKIVFGHNYKNIVKTFNLDTVFGIETTCETIKLFLTTEFQWYYKGRTMQEACGIIYILAEAIKYWHFEKNINIINEIVSILYKLIDTEDAWMFVRIAIECRINKM</sequence>
<proteinExistence type="predicted"/>
<evidence type="ECO:0000313" key="2">
    <source>
        <dbReference type="EMBL" id="ASK51392.1"/>
    </source>
</evidence>
<gene>
    <name evidence="1" type="ORF">EPTV-WA-001</name>
    <name evidence="2" type="ORF">EPTV-WA-191</name>
</gene>
<evidence type="ECO:0000313" key="1">
    <source>
        <dbReference type="EMBL" id="ASK51202.1"/>
    </source>
</evidence>
<dbReference type="Gene3D" id="1.10.437.20">
    <property type="entry name" value="dsDNA poxvirus"/>
    <property type="match status" value="1"/>
</dbReference>
<dbReference type="InterPro" id="IPR022819">
    <property type="entry name" value="Poxvirus_Bcl-2-like"/>
</dbReference>
<dbReference type="EMBL" id="KY747497">
    <property type="protein sequence ID" value="ASK51202.1"/>
    <property type="molecule type" value="Genomic_DNA"/>
</dbReference>
<dbReference type="Proteomes" id="UP000217428">
    <property type="component" value="Segment"/>
</dbReference>
<name>A0A220T6Q8_9POXV</name>
<dbReference type="EMBL" id="KY747497">
    <property type="protein sequence ID" value="ASK51392.1"/>
    <property type="molecule type" value="Genomic_DNA"/>
</dbReference>
<dbReference type="Pfam" id="PF06227">
    <property type="entry name" value="Poxv_Bcl-2-like"/>
    <property type="match status" value="1"/>
</dbReference>
<accession>A0A220T6Q8</accession>